<evidence type="ECO:0000256" key="1">
    <source>
        <dbReference type="ARBA" id="ARBA00004651"/>
    </source>
</evidence>
<comment type="subcellular location">
    <subcellularLocation>
        <location evidence="1">Cell membrane</location>
        <topology evidence="1">Multi-pass membrane protein</topology>
    </subcellularLocation>
</comment>
<dbReference type="GO" id="GO:0022857">
    <property type="term" value="F:transmembrane transporter activity"/>
    <property type="evidence" value="ECO:0007669"/>
    <property type="project" value="InterPro"/>
</dbReference>
<dbReference type="Pfam" id="PF01032">
    <property type="entry name" value="FecCD"/>
    <property type="match status" value="1"/>
</dbReference>
<evidence type="ECO:0000256" key="8">
    <source>
        <dbReference type="SAM" id="Phobius"/>
    </source>
</evidence>
<evidence type="ECO:0000256" key="7">
    <source>
        <dbReference type="ARBA" id="ARBA00023136"/>
    </source>
</evidence>
<proteinExistence type="inferred from homology"/>
<organism evidence="9 10">
    <name type="scientific">Enemella evansiae</name>
    <dbReference type="NCBI Taxonomy" id="2016499"/>
    <lineage>
        <taxon>Bacteria</taxon>
        <taxon>Bacillati</taxon>
        <taxon>Actinomycetota</taxon>
        <taxon>Actinomycetes</taxon>
        <taxon>Propionibacteriales</taxon>
        <taxon>Propionibacteriaceae</taxon>
        <taxon>Enemella</taxon>
    </lineage>
</organism>
<keyword evidence="10" id="KW-1185">Reference proteome</keyword>
<evidence type="ECO:0000313" key="10">
    <source>
        <dbReference type="Proteomes" id="UP000215896"/>
    </source>
</evidence>
<evidence type="ECO:0000256" key="5">
    <source>
        <dbReference type="ARBA" id="ARBA00022692"/>
    </source>
</evidence>
<comment type="similarity">
    <text evidence="2">Belongs to the binding-protein-dependent transport system permease family. FecCD subfamily.</text>
</comment>
<evidence type="ECO:0000256" key="3">
    <source>
        <dbReference type="ARBA" id="ARBA00022448"/>
    </source>
</evidence>
<keyword evidence="6 8" id="KW-1133">Transmembrane helix</keyword>
<protein>
    <submittedName>
        <fullName evidence="9">Fe(3+)-siderophore ABC transporter permease</fullName>
    </submittedName>
</protein>
<gene>
    <name evidence="9" type="ORF">CGZ94_16135</name>
</gene>
<dbReference type="AlphaFoldDB" id="A0A255G940"/>
<feature type="transmembrane region" description="Helical" evidence="8">
    <location>
        <begin position="134"/>
        <end position="155"/>
    </location>
</feature>
<dbReference type="SUPFAM" id="SSF81345">
    <property type="entry name" value="ABC transporter involved in vitamin B12 uptake, BtuC"/>
    <property type="match status" value="1"/>
</dbReference>
<evidence type="ECO:0000256" key="6">
    <source>
        <dbReference type="ARBA" id="ARBA00022989"/>
    </source>
</evidence>
<evidence type="ECO:0000256" key="2">
    <source>
        <dbReference type="ARBA" id="ARBA00007935"/>
    </source>
</evidence>
<comment type="caution">
    <text evidence="9">The sequence shown here is derived from an EMBL/GenBank/DDBJ whole genome shotgun (WGS) entry which is preliminary data.</text>
</comment>
<dbReference type="InterPro" id="IPR000522">
    <property type="entry name" value="ABC_transptr_permease_BtuC"/>
</dbReference>
<dbReference type="EMBL" id="NMVO01000016">
    <property type="protein sequence ID" value="OYO10753.1"/>
    <property type="molecule type" value="Genomic_DNA"/>
</dbReference>
<feature type="transmembrane region" description="Helical" evidence="8">
    <location>
        <begin position="102"/>
        <end position="122"/>
    </location>
</feature>
<keyword evidence="7 8" id="KW-0472">Membrane</keyword>
<dbReference type="FunFam" id="1.10.3470.10:FF:000001">
    <property type="entry name" value="Vitamin B12 ABC transporter permease BtuC"/>
    <property type="match status" value="1"/>
</dbReference>
<evidence type="ECO:0000313" key="9">
    <source>
        <dbReference type="EMBL" id="OYO10753.1"/>
    </source>
</evidence>
<name>A0A255G940_9ACTN</name>
<evidence type="ECO:0000256" key="4">
    <source>
        <dbReference type="ARBA" id="ARBA00022475"/>
    </source>
</evidence>
<keyword evidence="5 8" id="KW-0812">Transmembrane</keyword>
<keyword evidence="3" id="KW-0813">Transport</keyword>
<dbReference type="OrthoDB" id="9782305at2"/>
<dbReference type="CDD" id="cd06550">
    <property type="entry name" value="TM_ABC_iron-siderophores_like"/>
    <property type="match status" value="1"/>
</dbReference>
<feature type="transmembrane region" description="Helical" evidence="8">
    <location>
        <begin position="291"/>
        <end position="311"/>
    </location>
</feature>
<feature type="transmembrane region" description="Helical" evidence="8">
    <location>
        <begin position="222"/>
        <end position="249"/>
    </location>
</feature>
<sequence>MLLASLLASLAVGARPVPIPVVLEALTAPDPTLPDHAVIWDGRLPRTLTGLLAGAGLGVAGALMQAVTRNPLADPGLLGVNAGAAFAIVLGVGFLGSTTTLVTIWFALAGAILAAIGVYLVGGRGRGAADPARLTLAGVALGAVLLGLGQGLALLRPRAYDQLRAWQLGTLDVRSMEPVLVAAPFIVVGLLLALGLTRGLNAIALGDDLARAVGARLGRTRVLAVLAVTLLAGASTAVAGAIAFVGLIVPHAVRRVAGPDQRWVVGLSVLASPTLLVVADVIGRRLTSGEVPVGVVTAFIGGPVLVAVARARRVRTL</sequence>
<dbReference type="Proteomes" id="UP000215896">
    <property type="component" value="Unassembled WGS sequence"/>
</dbReference>
<dbReference type="Gene3D" id="1.10.3470.10">
    <property type="entry name" value="ABC transporter involved in vitamin B12 uptake, BtuC"/>
    <property type="match status" value="1"/>
</dbReference>
<dbReference type="GO" id="GO:0005886">
    <property type="term" value="C:plasma membrane"/>
    <property type="evidence" value="ECO:0007669"/>
    <property type="project" value="UniProtKB-SubCell"/>
</dbReference>
<dbReference type="PANTHER" id="PTHR30472:SF1">
    <property type="entry name" value="FE(3+) DICITRATE TRANSPORT SYSTEM PERMEASE PROTEIN FECC-RELATED"/>
    <property type="match status" value="1"/>
</dbReference>
<keyword evidence="4" id="KW-1003">Cell membrane</keyword>
<feature type="transmembrane region" description="Helical" evidence="8">
    <location>
        <begin position="76"/>
        <end position="96"/>
    </location>
</feature>
<feature type="transmembrane region" description="Helical" evidence="8">
    <location>
        <begin position="179"/>
        <end position="201"/>
    </location>
</feature>
<accession>A0A255G940</accession>
<dbReference type="GO" id="GO:0033214">
    <property type="term" value="P:siderophore-iron import into cell"/>
    <property type="evidence" value="ECO:0007669"/>
    <property type="project" value="TreeGrafter"/>
</dbReference>
<feature type="transmembrane region" description="Helical" evidence="8">
    <location>
        <begin position="47"/>
        <end position="64"/>
    </location>
</feature>
<reference evidence="9 10" key="1">
    <citation type="submission" date="2017-07" db="EMBL/GenBank/DDBJ databases">
        <title>Draft whole genome sequences of clinical Proprionibacteriaceae strains.</title>
        <authorList>
            <person name="Bernier A.-M."/>
            <person name="Bernard K."/>
            <person name="Domingo M.-C."/>
        </authorList>
    </citation>
    <scope>NUCLEOTIDE SEQUENCE [LARGE SCALE GENOMIC DNA]</scope>
    <source>
        <strain evidence="9 10">NML 030167</strain>
    </source>
</reference>
<dbReference type="PANTHER" id="PTHR30472">
    <property type="entry name" value="FERRIC ENTEROBACTIN TRANSPORT SYSTEM PERMEASE PROTEIN"/>
    <property type="match status" value="1"/>
</dbReference>
<dbReference type="InterPro" id="IPR037294">
    <property type="entry name" value="ABC_BtuC-like"/>
</dbReference>